<protein>
    <submittedName>
        <fullName evidence="2">Uncharacterized protein</fullName>
    </submittedName>
</protein>
<evidence type="ECO:0000256" key="1">
    <source>
        <dbReference type="SAM" id="MobiDB-lite"/>
    </source>
</evidence>
<organism evidence="2 3">
    <name type="scientific">Pristionchus entomophagus</name>
    <dbReference type="NCBI Taxonomy" id="358040"/>
    <lineage>
        <taxon>Eukaryota</taxon>
        <taxon>Metazoa</taxon>
        <taxon>Ecdysozoa</taxon>
        <taxon>Nematoda</taxon>
        <taxon>Chromadorea</taxon>
        <taxon>Rhabditida</taxon>
        <taxon>Rhabditina</taxon>
        <taxon>Diplogasteromorpha</taxon>
        <taxon>Diplogasteroidea</taxon>
        <taxon>Neodiplogasteridae</taxon>
        <taxon>Pristionchus</taxon>
    </lineage>
</organism>
<keyword evidence="3" id="KW-1185">Reference proteome</keyword>
<dbReference type="AlphaFoldDB" id="A0AAV5S9F4"/>
<dbReference type="Proteomes" id="UP001432027">
    <property type="component" value="Unassembled WGS sequence"/>
</dbReference>
<evidence type="ECO:0000313" key="3">
    <source>
        <dbReference type="Proteomes" id="UP001432027"/>
    </source>
</evidence>
<proteinExistence type="predicted"/>
<feature type="non-terminal residue" evidence="2">
    <location>
        <position position="105"/>
    </location>
</feature>
<comment type="caution">
    <text evidence="2">The sequence shown here is derived from an EMBL/GenBank/DDBJ whole genome shotgun (WGS) entry which is preliminary data.</text>
</comment>
<dbReference type="EMBL" id="BTSX01000001">
    <property type="protein sequence ID" value="GMS79265.1"/>
    <property type="molecule type" value="Genomic_DNA"/>
</dbReference>
<name>A0AAV5S9F4_9BILA</name>
<sequence length="105" mass="11569">MVHCRMNIPRSHRSKYSESLDPSAPFLRFSGIHAPDRPTQSDDPSSGVSRVPLGYSTPTIVALPGRGCTLDDLISLHSFDDLTLRIGFGAIERLIRKHLGGIETR</sequence>
<accession>A0AAV5S9F4</accession>
<reference evidence="2" key="1">
    <citation type="submission" date="2023-10" db="EMBL/GenBank/DDBJ databases">
        <title>Genome assembly of Pristionchus species.</title>
        <authorList>
            <person name="Yoshida K."/>
            <person name="Sommer R.J."/>
        </authorList>
    </citation>
    <scope>NUCLEOTIDE SEQUENCE</scope>
    <source>
        <strain evidence="2">RS0144</strain>
    </source>
</reference>
<feature type="region of interest" description="Disordered" evidence="1">
    <location>
        <begin position="30"/>
        <end position="51"/>
    </location>
</feature>
<gene>
    <name evidence="2" type="ORF">PENTCL1PPCAC_1440</name>
</gene>
<evidence type="ECO:0000313" key="2">
    <source>
        <dbReference type="EMBL" id="GMS79265.1"/>
    </source>
</evidence>